<keyword evidence="1" id="KW-0479">Metal-binding</keyword>
<organism evidence="4 5">
    <name type="scientific">Tepidimonas sediminis</name>
    <dbReference type="NCBI Taxonomy" id="2588941"/>
    <lineage>
        <taxon>Bacteria</taxon>
        <taxon>Pseudomonadati</taxon>
        <taxon>Pseudomonadota</taxon>
        <taxon>Betaproteobacteria</taxon>
        <taxon>Burkholderiales</taxon>
        <taxon>Tepidimonas</taxon>
    </lineage>
</organism>
<evidence type="ECO:0000313" key="5">
    <source>
        <dbReference type="Proteomes" id="UP000320225"/>
    </source>
</evidence>
<evidence type="ECO:0000259" key="3">
    <source>
        <dbReference type="Pfam" id="PF04608"/>
    </source>
</evidence>
<dbReference type="EC" id="3.1.3.27" evidence="1"/>
<feature type="domain" description="YutG/PgpA" evidence="3">
    <location>
        <begin position="29"/>
        <end position="175"/>
    </location>
</feature>
<accession>A0A554WLD6</accession>
<evidence type="ECO:0000313" key="4">
    <source>
        <dbReference type="EMBL" id="TSE24365.1"/>
    </source>
</evidence>
<evidence type="ECO:0000256" key="2">
    <source>
        <dbReference type="SAM" id="Phobius"/>
    </source>
</evidence>
<keyword evidence="2" id="KW-1133">Transmembrane helix</keyword>
<keyword evidence="1" id="KW-0595">Phospholipid degradation</keyword>
<dbReference type="CDD" id="cd06971">
    <property type="entry name" value="PgpA"/>
    <property type="match status" value="1"/>
</dbReference>
<dbReference type="SUPFAM" id="SSF101307">
    <property type="entry name" value="YutG-like"/>
    <property type="match status" value="1"/>
</dbReference>
<comment type="caution">
    <text evidence="4">The sequence shown here is derived from an EMBL/GenBank/DDBJ whole genome shotgun (WGS) entry which is preliminary data.</text>
</comment>
<keyword evidence="1" id="KW-0442">Lipid degradation</keyword>
<dbReference type="EMBL" id="VJND01000013">
    <property type="protein sequence ID" value="TSE24365.1"/>
    <property type="molecule type" value="Genomic_DNA"/>
</dbReference>
<keyword evidence="1 2" id="KW-0812">Transmembrane</keyword>
<comment type="function">
    <text evidence="1">Lipid phosphatase which dephosphorylates phosphatidylglycerophosphate (PGP) to phosphatidylglycerol (PG).</text>
</comment>
<keyword evidence="1" id="KW-0443">Lipid metabolism</keyword>
<evidence type="ECO:0000256" key="1">
    <source>
        <dbReference type="PIRNR" id="PIRNR006162"/>
    </source>
</evidence>
<dbReference type="InterPro" id="IPR036681">
    <property type="entry name" value="PgpA-like_sf"/>
</dbReference>
<protein>
    <recommendedName>
        <fullName evidence="1">Phosphatidylglycerophosphatase A</fullName>
        <ecNumber evidence="1">3.1.3.27</ecNumber>
    </recommendedName>
    <alternativeName>
        <fullName evidence="1">Phosphatidylglycerolphosphate phosphatase A</fullName>
    </alternativeName>
</protein>
<gene>
    <name evidence="4" type="primary">pgpA</name>
    <name evidence="4" type="ORF">Tsedi_02019</name>
</gene>
<dbReference type="UniPathway" id="UPA00084">
    <property type="reaction ID" value="UER00504"/>
</dbReference>
<sequence>MSGRPSADAALPWPVPSARFMVARLSHLVALGFGAGLARVAPGTVGTLWGWAAFLLVDRLAAPGDLGWAVIVAAGLLAGWWAATATARRTGIDDPGFVVIDEIVAIWLVLWIAAPATLLGQALCFALFRLFDAAKPGPVAWADRVFKGPGWRGGWGIMFDDLVAAFCTLLVVALARFLWGGVA</sequence>
<keyword evidence="1 4" id="KW-0378">Hydrolase</keyword>
<reference evidence="4 5" key="1">
    <citation type="submission" date="2019-07" db="EMBL/GenBank/DDBJ databases">
        <title>Tepidimonas sediminis YIM 72259 draft genome.</title>
        <authorList>
            <person name="Da Costa M.S."/>
            <person name="Froufe H.J.C."/>
            <person name="Egas C."/>
            <person name="Albuquerque L."/>
        </authorList>
    </citation>
    <scope>NUCLEOTIDE SEQUENCE [LARGE SCALE GENOMIC DNA]</scope>
    <source>
        <strain evidence="4 5">YIM 72259</strain>
    </source>
</reference>
<comment type="catalytic activity">
    <reaction evidence="1">
        <text>a 1,2-diacyl-sn-glycero-3-phospho-(1'-sn-glycero-3'-phosphate) + H2O = a 1,2-diacyl-sn-glycero-3-phospho-(1'-sn-glycerol) + phosphate</text>
        <dbReference type="Rhea" id="RHEA:33751"/>
        <dbReference type="ChEBI" id="CHEBI:15377"/>
        <dbReference type="ChEBI" id="CHEBI:43474"/>
        <dbReference type="ChEBI" id="CHEBI:60110"/>
        <dbReference type="ChEBI" id="CHEBI:64716"/>
        <dbReference type="EC" id="3.1.3.27"/>
    </reaction>
</comment>
<comment type="cofactor">
    <cofactor evidence="1">
        <name>Mg(2+)</name>
        <dbReference type="ChEBI" id="CHEBI:18420"/>
    </cofactor>
</comment>
<dbReference type="Proteomes" id="UP000320225">
    <property type="component" value="Unassembled WGS sequence"/>
</dbReference>
<dbReference type="GO" id="GO:0046872">
    <property type="term" value="F:metal ion binding"/>
    <property type="evidence" value="ECO:0007669"/>
    <property type="project" value="UniProtKB-KW"/>
</dbReference>
<feature type="transmembrane region" description="Helical" evidence="2">
    <location>
        <begin position="28"/>
        <end position="54"/>
    </location>
</feature>
<name>A0A554WLD6_9BURK</name>
<dbReference type="PIRSF" id="PIRSF006162">
    <property type="entry name" value="PgpA"/>
    <property type="match status" value="1"/>
</dbReference>
<dbReference type="AlphaFoldDB" id="A0A554WLD6"/>
<feature type="transmembrane region" description="Helical" evidence="2">
    <location>
        <begin position="104"/>
        <end position="128"/>
    </location>
</feature>
<keyword evidence="1" id="KW-1003">Cell membrane</keyword>
<dbReference type="InterPro" id="IPR007686">
    <property type="entry name" value="YutG/PgpA"/>
</dbReference>
<dbReference type="PANTHER" id="PTHR36305:SF1">
    <property type="entry name" value="PHOSPHATIDYLGLYCEROPHOSPHATASE A"/>
    <property type="match status" value="1"/>
</dbReference>
<keyword evidence="5" id="KW-1185">Reference proteome</keyword>
<feature type="transmembrane region" description="Helical" evidence="2">
    <location>
        <begin position="66"/>
        <end position="83"/>
    </location>
</feature>
<comment type="pathway">
    <text evidence="1">Phospholipid metabolism; phosphatidylglycerol biosynthesis; phosphatidylglycerol from CDP-diacylglycerol: step 2/2.</text>
</comment>
<keyword evidence="1" id="KW-0460">Magnesium</keyword>
<dbReference type="GO" id="GO:0006655">
    <property type="term" value="P:phosphatidylglycerol biosynthetic process"/>
    <property type="evidence" value="ECO:0007669"/>
    <property type="project" value="UniProtKB-UniPathway"/>
</dbReference>
<dbReference type="InterPro" id="IPR026037">
    <property type="entry name" value="PgpA"/>
</dbReference>
<dbReference type="GO" id="GO:0008962">
    <property type="term" value="F:phosphatidylglycerophosphatase activity"/>
    <property type="evidence" value="ECO:0007669"/>
    <property type="project" value="UniProtKB-EC"/>
</dbReference>
<dbReference type="GO" id="GO:0005886">
    <property type="term" value="C:plasma membrane"/>
    <property type="evidence" value="ECO:0007669"/>
    <property type="project" value="UniProtKB-SubCell"/>
</dbReference>
<keyword evidence="1" id="KW-1208">Phospholipid metabolism</keyword>
<proteinExistence type="predicted"/>
<feature type="transmembrane region" description="Helical" evidence="2">
    <location>
        <begin position="162"/>
        <end position="179"/>
    </location>
</feature>
<comment type="subcellular location">
    <subcellularLocation>
        <location evidence="1">Cell inner membrane</location>
        <topology evidence="1">Multi-pass membrane protein</topology>
    </subcellularLocation>
</comment>
<keyword evidence="1" id="KW-0997">Cell inner membrane</keyword>
<dbReference type="RefSeq" id="WP_185970645.1">
    <property type="nucleotide sequence ID" value="NZ_VJND01000013.1"/>
</dbReference>
<dbReference type="PANTHER" id="PTHR36305">
    <property type="entry name" value="PHOSPHATIDYLGLYCEROPHOSPHATASE A"/>
    <property type="match status" value="1"/>
</dbReference>
<dbReference type="GO" id="GO:0009395">
    <property type="term" value="P:phospholipid catabolic process"/>
    <property type="evidence" value="ECO:0007669"/>
    <property type="project" value="UniProtKB-KW"/>
</dbReference>
<dbReference type="Pfam" id="PF04608">
    <property type="entry name" value="PgpA"/>
    <property type="match status" value="1"/>
</dbReference>
<keyword evidence="1 2" id="KW-0472">Membrane</keyword>